<dbReference type="SUPFAM" id="SSF69118">
    <property type="entry name" value="AhpD-like"/>
    <property type="match status" value="1"/>
</dbReference>
<dbReference type="OrthoDB" id="9801997at2"/>
<keyword evidence="4" id="KW-1185">Reference proteome</keyword>
<name>A0A2N8NXW9_STREU</name>
<evidence type="ECO:0000259" key="1">
    <source>
        <dbReference type="Pfam" id="PF02627"/>
    </source>
</evidence>
<dbReference type="PANTHER" id="PTHR34846:SF7">
    <property type="entry name" value="BLL7811 PROTEIN"/>
    <property type="match status" value="1"/>
</dbReference>
<dbReference type="RefSeq" id="WP_102918387.1">
    <property type="nucleotide sequence ID" value="NZ_JACHJF010000009.1"/>
</dbReference>
<evidence type="ECO:0000313" key="2">
    <source>
        <dbReference type="EMBL" id="MBB5119703.1"/>
    </source>
</evidence>
<dbReference type="PANTHER" id="PTHR34846">
    <property type="entry name" value="4-CARBOXYMUCONOLACTONE DECARBOXYLASE FAMILY PROTEIN (AFU_ORTHOLOGUE AFUA_6G11590)"/>
    <property type="match status" value="1"/>
</dbReference>
<protein>
    <submittedName>
        <fullName evidence="2 3">Alkylhydroperoxidase</fullName>
    </submittedName>
</protein>
<dbReference type="NCBIfam" id="TIGR00778">
    <property type="entry name" value="ahpD_dom"/>
    <property type="match status" value="1"/>
</dbReference>
<dbReference type="InterPro" id="IPR004675">
    <property type="entry name" value="AhpD_core"/>
</dbReference>
<keyword evidence="3" id="KW-0575">Peroxidase</keyword>
<organism evidence="3 4">
    <name type="scientific">Streptomyces eurocidicus</name>
    <name type="common">Streptoverticillium eurocidicus</name>
    <dbReference type="NCBI Taxonomy" id="66423"/>
    <lineage>
        <taxon>Bacteria</taxon>
        <taxon>Bacillati</taxon>
        <taxon>Actinomycetota</taxon>
        <taxon>Actinomycetes</taxon>
        <taxon>Kitasatosporales</taxon>
        <taxon>Streptomycetaceae</taxon>
        <taxon>Streptomyces</taxon>
    </lineage>
</organism>
<dbReference type="InterPro" id="IPR003779">
    <property type="entry name" value="CMD-like"/>
</dbReference>
<sequence length="153" mass="16508">MNARMKNPAAVLPDVTKGVQTLFKAIHQGGAPQQILELVHLRASQINGCAVCVFGGVASAKKAGETDERLHMVAAWREAPFFTDAERAALALTESATRLADHTGKAVPDDVWDEAADHFDEGQLSSIILMVALTNFFNRINTTIEEPAGHTWG</sequence>
<evidence type="ECO:0000313" key="5">
    <source>
        <dbReference type="Proteomes" id="UP000528608"/>
    </source>
</evidence>
<dbReference type="EMBL" id="LGUI01000003">
    <property type="protein sequence ID" value="PNE33606.1"/>
    <property type="molecule type" value="Genomic_DNA"/>
</dbReference>
<dbReference type="InterPro" id="IPR029032">
    <property type="entry name" value="AhpD-like"/>
</dbReference>
<dbReference type="Proteomes" id="UP000235945">
    <property type="component" value="Unassembled WGS sequence"/>
</dbReference>
<dbReference type="Pfam" id="PF02627">
    <property type="entry name" value="CMD"/>
    <property type="match status" value="1"/>
</dbReference>
<gene>
    <name evidence="3" type="ORF">AF335_12235</name>
    <name evidence="2" type="ORF">FHS36_003137</name>
</gene>
<keyword evidence="3" id="KW-0560">Oxidoreductase</keyword>
<accession>A0A2N8NXW9</accession>
<feature type="domain" description="Carboxymuconolactone decarboxylase-like" evidence="1">
    <location>
        <begin position="13"/>
        <end position="94"/>
    </location>
</feature>
<reference evidence="2 5" key="3">
    <citation type="submission" date="2020-08" db="EMBL/GenBank/DDBJ databases">
        <title>Genomic Encyclopedia of Type Strains, Phase III (KMG-III): the genomes of soil and plant-associated and newly described type strains.</title>
        <authorList>
            <person name="Whitman W."/>
        </authorList>
    </citation>
    <scope>NUCLEOTIDE SEQUENCE [LARGE SCALE GENOMIC DNA]</scope>
    <source>
        <strain evidence="2 5">CECT 3259</strain>
    </source>
</reference>
<evidence type="ECO:0000313" key="4">
    <source>
        <dbReference type="Proteomes" id="UP000235945"/>
    </source>
</evidence>
<dbReference type="Gene3D" id="1.20.1290.10">
    <property type="entry name" value="AhpD-like"/>
    <property type="match status" value="1"/>
</dbReference>
<reference evidence="3" key="1">
    <citation type="submission" date="2015-07" db="EMBL/GenBank/DDBJ databases">
        <authorList>
            <person name="Noorani M."/>
        </authorList>
    </citation>
    <scope>NUCLEOTIDE SEQUENCE [LARGE SCALE GENOMIC DNA]</scope>
    <source>
        <strain evidence="3">ATCC 27428</strain>
    </source>
</reference>
<dbReference type="Proteomes" id="UP000528608">
    <property type="component" value="Unassembled WGS sequence"/>
</dbReference>
<evidence type="ECO:0000313" key="3">
    <source>
        <dbReference type="EMBL" id="PNE33606.1"/>
    </source>
</evidence>
<dbReference type="AlphaFoldDB" id="A0A2N8NXW9"/>
<comment type="caution">
    <text evidence="3">The sequence shown here is derived from an EMBL/GenBank/DDBJ whole genome shotgun (WGS) entry which is preliminary data.</text>
</comment>
<reference evidence="4" key="2">
    <citation type="submission" date="2015-07" db="EMBL/GenBank/DDBJ databases">
        <authorList>
            <person name="Graham D.E."/>
            <person name="Giannone R.J."/>
            <person name="Gulvik C.A."/>
            <person name="Hettich R.L."/>
            <person name="Klingeman D.M."/>
            <person name="Mahan K.M."/>
            <person name="Parry R.J."/>
            <person name="Spain J.C."/>
        </authorList>
    </citation>
    <scope>NUCLEOTIDE SEQUENCE [LARGE SCALE GENOMIC DNA]</scope>
    <source>
        <strain evidence="4">ATCC 27428</strain>
    </source>
</reference>
<dbReference type="EMBL" id="JACHJF010000009">
    <property type="protein sequence ID" value="MBB5119703.1"/>
    <property type="molecule type" value="Genomic_DNA"/>
</dbReference>
<proteinExistence type="predicted"/>
<dbReference type="GO" id="GO:0051920">
    <property type="term" value="F:peroxiredoxin activity"/>
    <property type="evidence" value="ECO:0007669"/>
    <property type="project" value="InterPro"/>
</dbReference>